<sequence length="250" mass="27995">MIQTARASITRGWSMWGTAVIGLLFANKHFRLYPDLNTGTLTRLRANNVDTEKLARASIRHGLYRYLRHQKPLDEQVLLFEECIRKYPLHSNGQIDVPKTLADIVESSVGAVFVDSDSSLEAAWRVCQNLLEPMVGLENLMIHPTSELMEICQKHGVKMRFEDLWEETRCFDVFVHGELAGTGCHPKKKEVARCRAANNALPNVYRIIADKKAADAAGQNTDGELIHKEDAGVAIGLLLFGGLDVVINDW</sequence>
<organism evidence="1 2">
    <name type="scientific">Melastoma candidum</name>
    <dbReference type="NCBI Taxonomy" id="119954"/>
    <lineage>
        <taxon>Eukaryota</taxon>
        <taxon>Viridiplantae</taxon>
        <taxon>Streptophyta</taxon>
        <taxon>Embryophyta</taxon>
        <taxon>Tracheophyta</taxon>
        <taxon>Spermatophyta</taxon>
        <taxon>Magnoliopsida</taxon>
        <taxon>eudicotyledons</taxon>
        <taxon>Gunneridae</taxon>
        <taxon>Pentapetalae</taxon>
        <taxon>rosids</taxon>
        <taxon>malvids</taxon>
        <taxon>Myrtales</taxon>
        <taxon>Melastomataceae</taxon>
        <taxon>Melastomatoideae</taxon>
        <taxon>Melastomateae</taxon>
        <taxon>Melastoma</taxon>
    </lineage>
</organism>
<comment type="caution">
    <text evidence="1">The sequence shown here is derived from an EMBL/GenBank/DDBJ whole genome shotgun (WGS) entry which is preliminary data.</text>
</comment>
<keyword evidence="2" id="KW-1185">Reference proteome</keyword>
<gene>
    <name evidence="1" type="ORF">MLD38_009108</name>
</gene>
<accession>A0ACB9RWN8</accession>
<name>A0ACB9RWN8_9MYRT</name>
<evidence type="ECO:0000313" key="1">
    <source>
        <dbReference type="EMBL" id="KAI4383244.1"/>
    </source>
</evidence>
<dbReference type="EMBL" id="CM042882">
    <property type="protein sequence ID" value="KAI4383244.1"/>
    <property type="molecule type" value="Genomic_DNA"/>
</dbReference>
<protein>
    <submittedName>
        <fullName evidence="1">Uncharacterized protein</fullName>
    </submittedName>
</protein>
<evidence type="ECO:0000313" key="2">
    <source>
        <dbReference type="Proteomes" id="UP001057402"/>
    </source>
</evidence>
<dbReference type="Proteomes" id="UP001057402">
    <property type="component" value="Chromosome 3"/>
</dbReference>
<reference evidence="2" key="1">
    <citation type="journal article" date="2023" name="Front. Plant Sci.">
        <title>Chromosomal-level genome assembly of Melastoma candidum provides insights into trichome evolution.</title>
        <authorList>
            <person name="Zhong Y."/>
            <person name="Wu W."/>
            <person name="Sun C."/>
            <person name="Zou P."/>
            <person name="Liu Y."/>
            <person name="Dai S."/>
            <person name="Zhou R."/>
        </authorList>
    </citation>
    <scope>NUCLEOTIDE SEQUENCE [LARGE SCALE GENOMIC DNA]</scope>
</reference>
<proteinExistence type="predicted"/>